<feature type="region of interest" description="Disordered" evidence="1">
    <location>
        <begin position="1"/>
        <end position="55"/>
    </location>
</feature>
<sequence>MVSSLNEEMEAQLKGRSKVVSQKLNKVSSRREAESGNQINQDDGKDRRTCKMIRR</sequence>
<evidence type="ECO:0000256" key="1">
    <source>
        <dbReference type="SAM" id="MobiDB-lite"/>
    </source>
</evidence>
<organism evidence="2 3">
    <name type="scientific">Thalictrum thalictroides</name>
    <name type="common">Rue-anemone</name>
    <name type="synonym">Anemone thalictroides</name>
    <dbReference type="NCBI Taxonomy" id="46969"/>
    <lineage>
        <taxon>Eukaryota</taxon>
        <taxon>Viridiplantae</taxon>
        <taxon>Streptophyta</taxon>
        <taxon>Embryophyta</taxon>
        <taxon>Tracheophyta</taxon>
        <taxon>Spermatophyta</taxon>
        <taxon>Magnoliopsida</taxon>
        <taxon>Ranunculales</taxon>
        <taxon>Ranunculaceae</taxon>
        <taxon>Thalictroideae</taxon>
        <taxon>Thalictrum</taxon>
    </lineage>
</organism>
<evidence type="ECO:0000313" key="3">
    <source>
        <dbReference type="Proteomes" id="UP000554482"/>
    </source>
</evidence>
<gene>
    <name evidence="2" type="ORF">FRX31_028924</name>
</gene>
<dbReference type="EMBL" id="JABWDY010036114">
    <property type="protein sequence ID" value="KAF5181489.1"/>
    <property type="molecule type" value="Genomic_DNA"/>
</dbReference>
<protein>
    <submittedName>
        <fullName evidence="2">Uncharacterized protein</fullName>
    </submittedName>
</protein>
<comment type="caution">
    <text evidence="2">The sequence shown here is derived from an EMBL/GenBank/DDBJ whole genome shotgun (WGS) entry which is preliminary data.</text>
</comment>
<dbReference type="AlphaFoldDB" id="A0A7J6V8Y4"/>
<accession>A0A7J6V8Y4</accession>
<keyword evidence="3" id="KW-1185">Reference proteome</keyword>
<reference evidence="2 3" key="1">
    <citation type="submission" date="2020-06" db="EMBL/GenBank/DDBJ databases">
        <title>Transcriptomic and genomic resources for Thalictrum thalictroides and T. hernandezii: Facilitating candidate gene discovery in an emerging model plant lineage.</title>
        <authorList>
            <person name="Arias T."/>
            <person name="Riano-Pachon D.M."/>
            <person name="Di Stilio V.S."/>
        </authorList>
    </citation>
    <scope>NUCLEOTIDE SEQUENCE [LARGE SCALE GENOMIC DNA]</scope>
    <source>
        <strain evidence="3">cv. WT478/WT964</strain>
        <tissue evidence="2">Leaves</tissue>
    </source>
</reference>
<dbReference type="Proteomes" id="UP000554482">
    <property type="component" value="Unassembled WGS sequence"/>
</dbReference>
<feature type="non-terminal residue" evidence="2">
    <location>
        <position position="55"/>
    </location>
</feature>
<name>A0A7J6V8Y4_THATH</name>
<evidence type="ECO:0000313" key="2">
    <source>
        <dbReference type="EMBL" id="KAF5181489.1"/>
    </source>
</evidence>
<proteinExistence type="predicted"/>